<feature type="domain" description="Nitroreductase" evidence="2">
    <location>
        <begin position="118"/>
        <end position="312"/>
    </location>
</feature>
<dbReference type="InterPro" id="IPR000415">
    <property type="entry name" value="Nitroreductase-like"/>
</dbReference>
<name>A0ABW4FM95_9PSEU</name>
<dbReference type="InterPro" id="IPR050627">
    <property type="entry name" value="Nitroreductase/BluB"/>
</dbReference>
<evidence type="ECO:0000313" key="4">
    <source>
        <dbReference type="Proteomes" id="UP001597145"/>
    </source>
</evidence>
<reference evidence="4" key="1">
    <citation type="journal article" date="2019" name="Int. J. Syst. Evol. Microbiol.">
        <title>The Global Catalogue of Microorganisms (GCM) 10K type strain sequencing project: providing services to taxonomists for standard genome sequencing and annotation.</title>
        <authorList>
            <consortium name="The Broad Institute Genomics Platform"/>
            <consortium name="The Broad Institute Genome Sequencing Center for Infectious Disease"/>
            <person name="Wu L."/>
            <person name="Ma J."/>
        </authorList>
    </citation>
    <scope>NUCLEOTIDE SEQUENCE [LARGE SCALE GENOMIC DNA]</scope>
    <source>
        <strain evidence="4">JCM 12165</strain>
    </source>
</reference>
<evidence type="ECO:0000256" key="1">
    <source>
        <dbReference type="SAM" id="MobiDB-lite"/>
    </source>
</evidence>
<dbReference type="Proteomes" id="UP001597145">
    <property type="component" value="Unassembled WGS sequence"/>
</dbReference>
<dbReference type="PANTHER" id="PTHR23026">
    <property type="entry name" value="NADPH NITROREDUCTASE"/>
    <property type="match status" value="1"/>
</dbReference>
<dbReference type="PANTHER" id="PTHR23026:SF123">
    <property type="entry name" value="NAD(P)H NITROREDUCTASE RV3131-RELATED"/>
    <property type="match status" value="1"/>
</dbReference>
<dbReference type="Pfam" id="PF00881">
    <property type="entry name" value="Nitroreductase"/>
    <property type="match status" value="1"/>
</dbReference>
<dbReference type="RefSeq" id="WP_343979945.1">
    <property type="nucleotide sequence ID" value="NZ_BAAAJG010000011.1"/>
</dbReference>
<comment type="caution">
    <text evidence="3">The sequence shown here is derived from an EMBL/GenBank/DDBJ whole genome shotgun (WGS) entry which is preliminary data.</text>
</comment>
<dbReference type="NCBIfam" id="NF047509">
    <property type="entry name" value="Rv3131_FMN_oxido"/>
    <property type="match status" value="1"/>
</dbReference>
<dbReference type="SUPFAM" id="SSF55469">
    <property type="entry name" value="FMN-dependent nitroreductase-like"/>
    <property type="match status" value="2"/>
</dbReference>
<accession>A0ABW4FM95</accession>
<proteinExistence type="predicted"/>
<dbReference type="EMBL" id="JBHUCP010000014">
    <property type="protein sequence ID" value="MFD1531745.1"/>
    <property type="molecule type" value="Genomic_DNA"/>
</dbReference>
<feature type="region of interest" description="Disordered" evidence="1">
    <location>
        <begin position="206"/>
        <end position="240"/>
    </location>
</feature>
<gene>
    <name evidence="3" type="ORF">ACFSCY_20135</name>
</gene>
<protein>
    <submittedName>
        <fullName evidence="3">Acg family FMN-binding oxidoreductase</fullName>
    </submittedName>
</protein>
<dbReference type="InterPro" id="IPR029479">
    <property type="entry name" value="Nitroreductase"/>
</dbReference>
<evidence type="ECO:0000313" key="3">
    <source>
        <dbReference type="EMBL" id="MFD1531745.1"/>
    </source>
</evidence>
<keyword evidence="4" id="KW-1185">Reference proteome</keyword>
<dbReference type="Gene3D" id="3.40.109.10">
    <property type="entry name" value="NADH Oxidase"/>
    <property type="match status" value="1"/>
</dbReference>
<evidence type="ECO:0000259" key="2">
    <source>
        <dbReference type="Pfam" id="PF00881"/>
    </source>
</evidence>
<sequence>MADTRLAEAVEDALRAPSVHNTQPWKWRVGADAIELHADWDRHLTVTDPDRRDLVISCGAALHHLQVVLAARGIAADVRRLPDPEDRGHLATVVVRDQDVPADEALENTTGAALFPAIAQRRTDRRRMSHRPVPLDCVRVLAEHAARSGALLVPVTNPAERGRLLALLVDAAHEQFSEPGYAAELRMWTTRLPGSHDGVPAASVAAPPIGALGPSPLRRYTRTGLSQPPQEPGHGPGDDAAELLVVATPGDDDLDRLRAGEATSAVLLAATRLGLATTPLSQALEVPASREHLQQRVLRVPEHPQLVIRVGWPASGGTELPATPRRSLAHVLLP</sequence>
<organism evidence="3 4">
    <name type="scientific">Pseudonocardia aurantiaca</name>
    <dbReference type="NCBI Taxonomy" id="75290"/>
    <lineage>
        <taxon>Bacteria</taxon>
        <taxon>Bacillati</taxon>
        <taxon>Actinomycetota</taxon>
        <taxon>Actinomycetes</taxon>
        <taxon>Pseudonocardiales</taxon>
        <taxon>Pseudonocardiaceae</taxon>
        <taxon>Pseudonocardia</taxon>
    </lineage>
</organism>